<keyword evidence="1" id="KW-0547">Nucleotide-binding</keyword>
<accession>A0A1Q9CU85</accession>
<dbReference type="GO" id="GO:0005525">
    <property type="term" value="F:GTP binding"/>
    <property type="evidence" value="ECO:0007669"/>
    <property type="project" value="InterPro"/>
</dbReference>
<dbReference type="EMBL" id="LSRX01000915">
    <property type="protein sequence ID" value="OLP86445.1"/>
    <property type="molecule type" value="Genomic_DNA"/>
</dbReference>
<dbReference type="AlphaFoldDB" id="A0A1Q9CU85"/>
<dbReference type="PRINTS" id="PR00449">
    <property type="entry name" value="RASTRNSFRMNG"/>
</dbReference>
<dbReference type="OrthoDB" id="415503at2759"/>
<proteinExistence type="predicted"/>
<reference evidence="2 3" key="1">
    <citation type="submission" date="2016-02" db="EMBL/GenBank/DDBJ databases">
        <title>Genome analysis of coral dinoflagellate symbionts highlights evolutionary adaptations to a symbiotic lifestyle.</title>
        <authorList>
            <person name="Aranda M."/>
            <person name="Li Y."/>
            <person name="Liew Y.J."/>
            <person name="Baumgarten S."/>
            <person name="Simakov O."/>
            <person name="Wilson M."/>
            <person name="Piel J."/>
            <person name="Ashoor H."/>
            <person name="Bougouffa S."/>
            <person name="Bajic V.B."/>
            <person name="Ryu T."/>
            <person name="Ravasi T."/>
            <person name="Bayer T."/>
            <person name="Micklem G."/>
            <person name="Kim H."/>
            <person name="Bhak J."/>
            <person name="Lajeunesse T.C."/>
            <person name="Voolstra C.R."/>
        </authorList>
    </citation>
    <scope>NUCLEOTIDE SEQUENCE [LARGE SCALE GENOMIC DNA]</scope>
    <source>
        <strain evidence="2 3">CCMP2467</strain>
    </source>
</reference>
<name>A0A1Q9CU85_SYMMI</name>
<dbReference type="GO" id="GO:0003924">
    <property type="term" value="F:GTPase activity"/>
    <property type="evidence" value="ECO:0007669"/>
    <property type="project" value="InterPro"/>
</dbReference>
<dbReference type="SUPFAM" id="SSF52540">
    <property type="entry name" value="P-loop containing nucleoside triphosphate hydrolases"/>
    <property type="match status" value="1"/>
</dbReference>
<evidence type="ECO:0000256" key="1">
    <source>
        <dbReference type="ARBA" id="ARBA00022741"/>
    </source>
</evidence>
<dbReference type="Proteomes" id="UP000186817">
    <property type="component" value="Unassembled WGS sequence"/>
</dbReference>
<dbReference type="SMART" id="SM00175">
    <property type="entry name" value="RAB"/>
    <property type="match status" value="1"/>
</dbReference>
<keyword evidence="3" id="KW-1185">Reference proteome</keyword>
<sequence length="485" mass="54257">MYTIRLLQLSGSSFTEFELPPAASIREVLQRARASLGCDPKIRLQLLSADRQLQRQEILSSLGLPGPPFQVDLQLLQQPRLVERIGRHTSEYQRGDIGICGQRVAGKTSFFNQYVHRRFHADDTYWWHTYPELGVVNLRVEKEDSMVPVRLHLWDMHARWQCEWNSEVHRDMFRKHAIIFVVDLEYNVNLLEIKGLLNGPASETGSAERVLVGNKADAAAPGNTEEAEAFATANGLTYFEASAKDHESVDAVLRHILLSVMDKLELNLTCVGPPPRLDRIYRIEESQLSGHATVEQALNMLQSLDYLEDVEESLCWESLFAPSLGALDDFLCKQAEARQLEQWGLRFLIPSPSSLASTSLSPRFVRVPANPRTEDLRDAVAAGQARLAAAHLLALCVDDPLDLQALSFFVKDGLGELKCRTRAPPVRVVAAFAMATLRALPPRLRAHVGAEALLPCLKEEVGWEAACSEDKAELLLNLDNTTRKL</sequence>
<organism evidence="2 3">
    <name type="scientific">Symbiodinium microadriaticum</name>
    <name type="common">Dinoflagellate</name>
    <name type="synonym">Zooxanthella microadriatica</name>
    <dbReference type="NCBI Taxonomy" id="2951"/>
    <lineage>
        <taxon>Eukaryota</taxon>
        <taxon>Sar</taxon>
        <taxon>Alveolata</taxon>
        <taxon>Dinophyceae</taxon>
        <taxon>Suessiales</taxon>
        <taxon>Symbiodiniaceae</taxon>
        <taxon>Symbiodinium</taxon>
    </lineage>
</organism>
<evidence type="ECO:0000313" key="2">
    <source>
        <dbReference type="EMBL" id="OLP86445.1"/>
    </source>
</evidence>
<protein>
    <submittedName>
        <fullName evidence="2">Ras-related protein Rab-12</fullName>
    </submittedName>
</protein>
<evidence type="ECO:0000313" key="3">
    <source>
        <dbReference type="Proteomes" id="UP000186817"/>
    </source>
</evidence>
<gene>
    <name evidence="2" type="primary">RAB12</name>
    <name evidence="2" type="ORF">AK812_SmicGene32443</name>
</gene>
<dbReference type="InterPro" id="IPR001806">
    <property type="entry name" value="Small_GTPase"/>
</dbReference>
<dbReference type="InterPro" id="IPR027417">
    <property type="entry name" value="P-loop_NTPase"/>
</dbReference>
<dbReference type="PANTHER" id="PTHR47978">
    <property type="match status" value="1"/>
</dbReference>
<dbReference type="Gene3D" id="3.40.50.300">
    <property type="entry name" value="P-loop containing nucleotide triphosphate hydrolases"/>
    <property type="match status" value="1"/>
</dbReference>
<dbReference type="Pfam" id="PF00071">
    <property type="entry name" value="Ras"/>
    <property type="match status" value="1"/>
</dbReference>
<comment type="caution">
    <text evidence="2">The sequence shown here is derived from an EMBL/GenBank/DDBJ whole genome shotgun (WGS) entry which is preliminary data.</text>
</comment>